<dbReference type="CDD" id="cd04301">
    <property type="entry name" value="NAT_SF"/>
    <property type="match status" value="1"/>
</dbReference>
<dbReference type="Pfam" id="PF00583">
    <property type="entry name" value="Acetyltransf_1"/>
    <property type="match status" value="1"/>
</dbReference>
<protein>
    <recommendedName>
        <fullName evidence="1">N-acetyltransferase domain-containing protein</fullName>
    </recommendedName>
</protein>
<proteinExistence type="predicted"/>
<dbReference type="AlphaFoldDB" id="A0A1G1YWN9"/>
<dbReference type="Proteomes" id="UP000177062">
    <property type="component" value="Unassembled WGS sequence"/>
</dbReference>
<organism evidence="2 3">
    <name type="scientific">Candidatus Colwellbacteria bacterium RBG_13_48_8</name>
    <dbReference type="NCBI Taxonomy" id="1797685"/>
    <lineage>
        <taxon>Bacteria</taxon>
        <taxon>Candidatus Colwelliibacteriota</taxon>
    </lineage>
</organism>
<name>A0A1G1YWN9_9BACT</name>
<dbReference type="SUPFAM" id="SSF55729">
    <property type="entry name" value="Acyl-CoA N-acyltransferases (Nat)"/>
    <property type="match status" value="1"/>
</dbReference>
<dbReference type="InterPro" id="IPR000182">
    <property type="entry name" value="GNAT_dom"/>
</dbReference>
<dbReference type="EMBL" id="MHIT01000019">
    <property type="protein sequence ID" value="OGY56724.1"/>
    <property type="molecule type" value="Genomic_DNA"/>
</dbReference>
<reference evidence="2 3" key="1">
    <citation type="journal article" date="2016" name="Nat. Commun.">
        <title>Thousands of microbial genomes shed light on interconnected biogeochemical processes in an aquifer system.</title>
        <authorList>
            <person name="Anantharaman K."/>
            <person name="Brown C.T."/>
            <person name="Hug L.A."/>
            <person name="Sharon I."/>
            <person name="Castelle C.J."/>
            <person name="Probst A.J."/>
            <person name="Thomas B.C."/>
            <person name="Singh A."/>
            <person name="Wilkins M.J."/>
            <person name="Karaoz U."/>
            <person name="Brodie E.L."/>
            <person name="Williams K.H."/>
            <person name="Hubbard S.S."/>
            <person name="Banfield J.F."/>
        </authorList>
    </citation>
    <scope>NUCLEOTIDE SEQUENCE [LARGE SCALE GENOMIC DNA]</scope>
</reference>
<sequence length="149" mass="16992">MTSLHIRDMELSDVDQVYEMGKETPEFTVSDSPGFWGKEDLERWVKDKREDVLLVAEVEDKIVGFVLAKYHKATRLGTITNIFVKGTHRGRGIGGTLLEKTKSQLLNKGATYLYALIKEQNDPSLGLFRSAGFAEGYDMTWVEYVHNRF</sequence>
<dbReference type="PROSITE" id="PS51186">
    <property type="entry name" value="GNAT"/>
    <property type="match status" value="1"/>
</dbReference>
<feature type="domain" description="N-acetyltransferase" evidence="1">
    <location>
        <begin position="4"/>
        <end position="149"/>
    </location>
</feature>
<comment type="caution">
    <text evidence="2">The sequence shown here is derived from an EMBL/GenBank/DDBJ whole genome shotgun (WGS) entry which is preliminary data.</text>
</comment>
<evidence type="ECO:0000313" key="3">
    <source>
        <dbReference type="Proteomes" id="UP000177062"/>
    </source>
</evidence>
<dbReference type="InterPro" id="IPR016181">
    <property type="entry name" value="Acyl_CoA_acyltransferase"/>
</dbReference>
<accession>A0A1G1YWN9</accession>
<evidence type="ECO:0000313" key="2">
    <source>
        <dbReference type="EMBL" id="OGY56724.1"/>
    </source>
</evidence>
<evidence type="ECO:0000259" key="1">
    <source>
        <dbReference type="PROSITE" id="PS51186"/>
    </source>
</evidence>
<gene>
    <name evidence="2" type="ORF">A2Y84_01370</name>
</gene>
<dbReference type="Gene3D" id="3.40.630.30">
    <property type="match status" value="1"/>
</dbReference>
<dbReference type="GO" id="GO:0016747">
    <property type="term" value="F:acyltransferase activity, transferring groups other than amino-acyl groups"/>
    <property type="evidence" value="ECO:0007669"/>
    <property type="project" value="InterPro"/>
</dbReference>
<dbReference type="PANTHER" id="PTHR43072:SF60">
    <property type="entry name" value="L-2,4-DIAMINOBUTYRIC ACID ACETYLTRANSFERASE"/>
    <property type="match status" value="1"/>
</dbReference>
<dbReference type="PANTHER" id="PTHR43072">
    <property type="entry name" value="N-ACETYLTRANSFERASE"/>
    <property type="match status" value="1"/>
</dbReference>